<reference evidence="2" key="2">
    <citation type="journal article" date="2015" name="Data Brief">
        <title>Shoot transcriptome of the giant reed, Arundo donax.</title>
        <authorList>
            <person name="Barrero R.A."/>
            <person name="Guerrero F.D."/>
            <person name="Moolhuijzen P."/>
            <person name="Goolsby J.A."/>
            <person name="Tidwell J."/>
            <person name="Bellgard S.E."/>
            <person name="Bellgard M.I."/>
        </authorList>
    </citation>
    <scope>NUCLEOTIDE SEQUENCE</scope>
    <source>
        <tissue evidence="2">Shoot tissue taken approximately 20 cm above the soil surface</tissue>
    </source>
</reference>
<dbReference type="AlphaFoldDB" id="A0A0A9CHV6"/>
<feature type="transmembrane region" description="Helical" evidence="1">
    <location>
        <begin position="6"/>
        <end position="29"/>
    </location>
</feature>
<accession>A0A0A9CHV6</accession>
<evidence type="ECO:0000313" key="2">
    <source>
        <dbReference type="EMBL" id="JAD74043.1"/>
    </source>
</evidence>
<keyword evidence="1" id="KW-0812">Transmembrane</keyword>
<evidence type="ECO:0000256" key="1">
    <source>
        <dbReference type="SAM" id="Phobius"/>
    </source>
</evidence>
<organism evidence="2">
    <name type="scientific">Arundo donax</name>
    <name type="common">Giant reed</name>
    <name type="synonym">Donax arundinaceus</name>
    <dbReference type="NCBI Taxonomy" id="35708"/>
    <lineage>
        <taxon>Eukaryota</taxon>
        <taxon>Viridiplantae</taxon>
        <taxon>Streptophyta</taxon>
        <taxon>Embryophyta</taxon>
        <taxon>Tracheophyta</taxon>
        <taxon>Spermatophyta</taxon>
        <taxon>Magnoliopsida</taxon>
        <taxon>Liliopsida</taxon>
        <taxon>Poales</taxon>
        <taxon>Poaceae</taxon>
        <taxon>PACMAD clade</taxon>
        <taxon>Arundinoideae</taxon>
        <taxon>Arundineae</taxon>
        <taxon>Arundo</taxon>
    </lineage>
</organism>
<keyword evidence="1" id="KW-0472">Membrane</keyword>
<protein>
    <submittedName>
        <fullName evidence="2">Uncharacterized protein</fullName>
    </submittedName>
</protein>
<name>A0A0A9CHV6_ARUDO</name>
<reference evidence="2" key="1">
    <citation type="submission" date="2014-09" db="EMBL/GenBank/DDBJ databases">
        <authorList>
            <person name="Magalhaes I.L.F."/>
            <person name="Oliveira U."/>
            <person name="Santos F.R."/>
            <person name="Vidigal T.H.D.A."/>
            <person name="Brescovit A.D."/>
            <person name="Santos A.J."/>
        </authorList>
    </citation>
    <scope>NUCLEOTIDE SEQUENCE</scope>
    <source>
        <tissue evidence="2">Shoot tissue taken approximately 20 cm above the soil surface</tissue>
    </source>
</reference>
<dbReference type="EMBL" id="GBRH01223852">
    <property type="protein sequence ID" value="JAD74043.1"/>
    <property type="molecule type" value="Transcribed_RNA"/>
</dbReference>
<sequence length="34" mass="3802">MAGHKYIWQILTTASYSMLYIGFGFPFALSASDN</sequence>
<keyword evidence="1" id="KW-1133">Transmembrane helix</keyword>
<proteinExistence type="predicted"/>